<keyword evidence="3" id="KW-0233">DNA recombination</keyword>
<dbReference type="PANTHER" id="PTHR30349">
    <property type="entry name" value="PHAGE INTEGRASE-RELATED"/>
    <property type="match status" value="1"/>
</dbReference>
<evidence type="ECO:0000256" key="4">
    <source>
        <dbReference type="PROSITE-ProRule" id="PRU01248"/>
    </source>
</evidence>
<feature type="region of interest" description="Disordered" evidence="5">
    <location>
        <begin position="1"/>
        <end position="20"/>
    </location>
</feature>
<reference evidence="8 9" key="1">
    <citation type="submission" date="2018-04" db="EMBL/GenBank/DDBJ databases">
        <title>Genomic Encyclopedia of Archaeal and Bacterial Type Strains, Phase II (KMG-II): from individual species to whole genera.</title>
        <authorList>
            <person name="Goeker M."/>
        </authorList>
    </citation>
    <scope>NUCLEOTIDE SEQUENCE [LARGE SCALE GENOMIC DNA]</scope>
    <source>
        <strain evidence="8 9">DSM 29955</strain>
    </source>
</reference>
<dbReference type="InterPro" id="IPR010998">
    <property type="entry name" value="Integrase_recombinase_N"/>
</dbReference>
<evidence type="ECO:0000313" key="8">
    <source>
        <dbReference type="EMBL" id="PUB19274.1"/>
    </source>
</evidence>
<evidence type="ECO:0000256" key="2">
    <source>
        <dbReference type="ARBA" id="ARBA00023125"/>
    </source>
</evidence>
<keyword evidence="2 4" id="KW-0238">DNA-binding</keyword>
<comment type="caution">
    <text evidence="8">The sequence shown here is derived from an EMBL/GenBank/DDBJ whole genome shotgun (WGS) entry which is preliminary data.</text>
</comment>
<evidence type="ECO:0000256" key="1">
    <source>
        <dbReference type="ARBA" id="ARBA00022908"/>
    </source>
</evidence>
<dbReference type="GO" id="GO:0006310">
    <property type="term" value="P:DNA recombination"/>
    <property type="evidence" value="ECO:0007669"/>
    <property type="project" value="UniProtKB-KW"/>
</dbReference>
<dbReference type="Gene3D" id="1.10.443.10">
    <property type="entry name" value="Intergrase catalytic core"/>
    <property type="match status" value="1"/>
</dbReference>
<proteinExistence type="predicted"/>
<dbReference type="InterPro" id="IPR044068">
    <property type="entry name" value="CB"/>
</dbReference>
<dbReference type="PROSITE" id="PS51898">
    <property type="entry name" value="TYR_RECOMBINASE"/>
    <property type="match status" value="1"/>
</dbReference>
<dbReference type="AlphaFoldDB" id="A0A2T6KRU0"/>
<sequence length="402" mass="45755">MREGFHPDQKPTLPADYTKEQKEQFYKDKQRWEALDEMFTGAYLSSQEIGVDPQTWDAQYKRDDPTDIMQAASRIVFGKESTSLELTWGEVVDAYLAINAREKRRDPHDQKKFETKTRNLYDKFRHFVGGSDTKLKAINRQDARAFLETYRQGPKPAKEGSIGRYASQIGAVFNFARKEYQDGTILNPFEGLRNMSAERDDATDRRSFTPSELIRFEVVVRAKIIPEIRLIGLLMIYTGCRTSEAAGLQVKDISLTSNTPHIKIRNNKFRKLEKGGLERSVPLVSPMLDALRSYQMPDNPEDGAFGAYAPRSALDNVSIQLNKLIRVEMQVSDPELVSYSTRHTFKARGRAARVSSEVLDYLQGHKTTQSSAVAMRYGTGAPPNVYKDDLDRLFAVTEWGLD</sequence>
<name>A0A2T6KRU0_9RHOB</name>
<evidence type="ECO:0000259" key="6">
    <source>
        <dbReference type="PROSITE" id="PS51898"/>
    </source>
</evidence>
<dbReference type="InterPro" id="IPR002104">
    <property type="entry name" value="Integrase_catalytic"/>
</dbReference>
<dbReference type="GO" id="GO:0015074">
    <property type="term" value="P:DNA integration"/>
    <property type="evidence" value="ECO:0007669"/>
    <property type="project" value="UniProtKB-KW"/>
</dbReference>
<feature type="domain" description="Core-binding (CB)" evidence="7">
    <location>
        <begin position="86"/>
        <end position="177"/>
    </location>
</feature>
<dbReference type="PROSITE" id="PS51900">
    <property type="entry name" value="CB"/>
    <property type="match status" value="1"/>
</dbReference>
<organism evidence="8 9">
    <name type="scientific">Yoonia sediminilitoris</name>
    <dbReference type="NCBI Taxonomy" id="1286148"/>
    <lineage>
        <taxon>Bacteria</taxon>
        <taxon>Pseudomonadati</taxon>
        <taxon>Pseudomonadota</taxon>
        <taxon>Alphaproteobacteria</taxon>
        <taxon>Rhodobacterales</taxon>
        <taxon>Paracoccaceae</taxon>
        <taxon>Yoonia</taxon>
    </lineage>
</organism>
<dbReference type="SUPFAM" id="SSF56349">
    <property type="entry name" value="DNA breaking-rejoining enzymes"/>
    <property type="match status" value="1"/>
</dbReference>
<dbReference type="InterPro" id="IPR011010">
    <property type="entry name" value="DNA_brk_join_enz"/>
</dbReference>
<evidence type="ECO:0000313" key="9">
    <source>
        <dbReference type="Proteomes" id="UP000244523"/>
    </source>
</evidence>
<dbReference type="InterPro" id="IPR050090">
    <property type="entry name" value="Tyrosine_recombinase_XerCD"/>
</dbReference>
<dbReference type="Pfam" id="PF00589">
    <property type="entry name" value="Phage_integrase"/>
    <property type="match status" value="1"/>
</dbReference>
<dbReference type="Proteomes" id="UP000244523">
    <property type="component" value="Unassembled WGS sequence"/>
</dbReference>
<evidence type="ECO:0000259" key="7">
    <source>
        <dbReference type="PROSITE" id="PS51900"/>
    </source>
</evidence>
<evidence type="ECO:0000256" key="5">
    <source>
        <dbReference type="SAM" id="MobiDB-lite"/>
    </source>
</evidence>
<dbReference type="Gene3D" id="1.10.150.130">
    <property type="match status" value="1"/>
</dbReference>
<keyword evidence="9" id="KW-1185">Reference proteome</keyword>
<feature type="domain" description="Tyr recombinase" evidence="6">
    <location>
        <begin position="203"/>
        <end position="395"/>
    </location>
</feature>
<gene>
    <name evidence="8" type="ORF">C8N45_101869</name>
</gene>
<dbReference type="InterPro" id="IPR013762">
    <property type="entry name" value="Integrase-like_cat_sf"/>
</dbReference>
<keyword evidence="1" id="KW-0229">DNA integration</keyword>
<accession>A0A2T6KRU0</accession>
<evidence type="ECO:0000256" key="3">
    <source>
        <dbReference type="ARBA" id="ARBA00023172"/>
    </source>
</evidence>
<protein>
    <submittedName>
        <fullName evidence="8">Phage integrase family protein</fullName>
    </submittedName>
</protein>
<dbReference type="GO" id="GO:0003677">
    <property type="term" value="F:DNA binding"/>
    <property type="evidence" value="ECO:0007669"/>
    <property type="project" value="UniProtKB-UniRule"/>
</dbReference>
<dbReference type="EMBL" id="QBUD01000001">
    <property type="protein sequence ID" value="PUB19274.1"/>
    <property type="molecule type" value="Genomic_DNA"/>
</dbReference>